<dbReference type="EMBL" id="NIDE01000001">
    <property type="protein sequence ID" value="OWK47519.1"/>
    <property type="molecule type" value="Genomic_DNA"/>
</dbReference>
<gene>
    <name evidence="2" type="ORF">FRUB_01218</name>
</gene>
<comment type="caution">
    <text evidence="2">The sequence shown here is derived from an EMBL/GenBank/DDBJ whole genome shotgun (WGS) entry which is preliminary data.</text>
</comment>
<dbReference type="AlphaFoldDB" id="A0A225EE00"/>
<evidence type="ECO:0000256" key="1">
    <source>
        <dbReference type="SAM" id="MobiDB-lite"/>
    </source>
</evidence>
<dbReference type="Proteomes" id="UP000214646">
    <property type="component" value="Unassembled WGS sequence"/>
</dbReference>
<keyword evidence="3" id="KW-1185">Reference proteome</keyword>
<organism evidence="2 3">
    <name type="scientific">Fimbriiglobus ruber</name>
    <dbReference type="NCBI Taxonomy" id="1908690"/>
    <lineage>
        <taxon>Bacteria</taxon>
        <taxon>Pseudomonadati</taxon>
        <taxon>Planctomycetota</taxon>
        <taxon>Planctomycetia</taxon>
        <taxon>Gemmatales</taxon>
        <taxon>Gemmataceae</taxon>
        <taxon>Fimbriiglobus</taxon>
    </lineage>
</organism>
<proteinExistence type="predicted"/>
<name>A0A225EE00_9BACT</name>
<reference evidence="3" key="1">
    <citation type="submission" date="2017-06" db="EMBL/GenBank/DDBJ databases">
        <title>Genome analysis of Fimbriiglobus ruber SP5, the first member of the order Planctomycetales with confirmed chitinolytic capability.</title>
        <authorList>
            <person name="Ravin N.V."/>
            <person name="Rakitin A.L."/>
            <person name="Ivanova A.A."/>
            <person name="Beletsky A.V."/>
            <person name="Kulichevskaya I.S."/>
            <person name="Mardanov A.V."/>
            <person name="Dedysh S.N."/>
        </authorList>
    </citation>
    <scope>NUCLEOTIDE SEQUENCE [LARGE SCALE GENOMIC DNA]</scope>
    <source>
        <strain evidence="3">SP5</strain>
    </source>
</reference>
<feature type="region of interest" description="Disordered" evidence="1">
    <location>
        <begin position="1"/>
        <end position="37"/>
    </location>
</feature>
<protein>
    <submittedName>
        <fullName evidence="2">Uncharacterized protein</fullName>
    </submittedName>
</protein>
<sequence>MPVVVTGTRSENRIDGVRGSQDPRPPSIRFVPDYRSG</sequence>
<accession>A0A225EE00</accession>
<evidence type="ECO:0000313" key="3">
    <source>
        <dbReference type="Proteomes" id="UP000214646"/>
    </source>
</evidence>
<evidence type="ECO:0000313" key="2">
    <source>
        <dbReference type="EMBL" id="OWK47519.1"/>
    </source>
</evidence>